<proteinExistence type="predicted"/>
<keyword evidence="2 4" id="KW-0067">ATP-binding</keyword>
<dbReference type="PROSITE" id="PS00211">
    <property type="entry name" value="ABC_TRANSPORTER_1"/>
    <property type="match status" value="1"/>
</dbReference>
<evidence type="ECO:0000313" key="4">
    <source>
        <dbReference type="EMBL" id="MBJ6363898.1"/>
    </source>
</evidence>
<name>A0A934JBR6_9BACL</name>
<keyword evidence="5" id="KW-1185">Reference proteome</keyword>
<dbReference type="InterPro" id="IPR003439">
    <property type="entry name" value="ABC_transporter-like_ATP-bd"/>
</dbReference>
<dbReference type="InterPro" id="IPR027417">
    <property type="entry name" value="P-loop_NTPase"/>
</dbReference>
<dbReference type="EMBL" id="JAELUP010000107">
    <property type="protein sequence ID" value="MBJ6363898.1"/>
    <property type="molecule type" value="Genomic_DNA"/>
</dbReference>
<dbReference type="AlphaFoldDB" id="A0A934JBR6"/>
<evidence type="ECO:0000313" key="5">
    <source>
        <dbReference type="Proteomes" id="UP000640274"/>
    </source>
</evidence>
<reference evidence="4" key="1">
    <citation type="submission" date="2020-12" db="EMBL/GenBank/DDBJ databases">
        <authorList>
            <person name="Huq M.A."/>
        </authorList>
    </citation>
    <scope>NUCLEOTIDE SEQUENCE</scope>
    <source>
        <strain evidence="4">MAHUQ-46</strain>
    </source>
</reference>
<accession>A0A934JBR6</accession>
<dbReference type="Proteomes" id="UP000640274">
    <property type="component" value="Unassembled WGS sequence"/>
</dbReference>
<dbReference type="PANTHER" id="PTHR42798">
    <property type="entry name" value="LIPOPROTEIN-RELEASING SYSTEM ATP-BINDING PROTEIN LOLD"/>
    <property type="match status" value="1"/>
</dbReference>
<feature type="domain" description="ABC transporter" evidence="3">
    <location>
        <begin position="2"/>
        <end position="205"/>
    </location>
</feature>
<dbReference type="InterPro" id="IPR017871">
    <property type="entry name" value="ABC_transporter-like_CS"/>
</dbReference>
<organism evidence="4 5">
    <name type="scientific">Paenibacillus roseus</name>
    <dbReference type="NCBI Taxonomy" id="2798579"/>
    <lineage>
        <taxon>Bacteria</taxon>
        <taxon>Bacillati</taxon>
        <taxon>Bacillota</taxon>
        <taxon>Bacilli</taxon>
        <taxon>Bacillales</taxon>
        <taxon>Paenibacillaceae</taxon>
        <taxon>Paenibacillus</taxon>
    </lineage>
</organism>
<dbReference type="InterPro" id="IPR003593">
    <property type="entry name" value="AAA+_ATPase"/>
</dbReference>
<evidence type="ECO:0000256" key="2">
    <source>
        <dbReference type="ARBA" id="ARBA00022840"/>
    </source>
</evidence>
<dbReference type="RefSeq" id="WP_199021497.1">
    <property type="nucleotide sequence ID" value="NZ_JAELUP010000107.1"/>
</dbReference>
<dbReference type="GO" id="GO:0005524">
    <property type="term" value="F:ATP binding"/>
    <property type="evidence" value="ECO:0007669"/>
    <property type="project" value="UniProtKB-KW"/>
</dbReference>
<protein>
    <submittedName>
        <fullName evidence="4">ABC transporter ATP-binding protein</fullName>
    </submittedName>
</protein>
<evidence type="ECO:0000256" key="1">
    <source>
        <dbReference type="ARBA" id="ARBA00022741"/>
    </source>
</evidence>
<dbReference type="PANTHER" id="PTHR42798:SF2">
    <property type="entry name" value="ABC TRANSPORTER ATP-BINDING PROTEIN MG467-RELATED"/>
    <property type="match status" value="1"/>
</dbReference>
<evidence type="ECO:0000259" key="3">
    <source>
        <dbReference type="PROSITE" id="PS50893"/>
    </source>
</evidence>
<dbReference type="SMART" id="SM00382">
    <property type="entry name" value="AAA"/>
    <property type="match status" value="1"/>
</dbReference>
<sequence length="205" mass="23402">MIQLEDVNKSYEGRPLLTNFSINIDTNQFVTITGRSGSGKSTLLNIMSLLDVPDKGTVKVRNILNPDRKKTQWLRRFHFGYIFQNYVLMNQNTVEENLLLSTQYSKKVSSNELIGVLEKVKLDGSYLKKRIYQLSGGEQQRLAIARIILKPCDIIFADEPTGNLDHHNKKIILSLFHELQQKGKTIVCVTHDAEIAKQSDKNIEL</sequence>
<gene>
    <name evidence="4" type="ORF">JFN88_22035</name>
</gene>
<comment type="caution">
    <text evidence="4">The sequence shown here is derived from an EMBL/GenBank/DDBJ whole genome shotgun (WGS) entry which is preliminary data.</text>
</comment>
<dbReference type="Pfam" id="PF00005">
    <property type="entry name" value="ABC_tran"/>
    <property type="match status" value="1"/>
</dbReference>
<dbReference type="PROSITE" id="PS50893">
    <property type="entry name" value="ABC_TRANSPORTER_2"/>
    <property type="match status" value="1"/>
</dbReference>
<dbReference type="SUPFAM" id="SSF52540">
    <property type="entry name" value="P-loop containing nucleoside triphosphate hydrolases"/>
    <property type="match status" value="1"/>
</dbReference>
<keyword evidence="1" id="KW-0547">Nucleotide-binding</keyword>
<dbReference type="Gene3D" id="3.40.50.300">
    <property type="entry name" value="P-loop containing nucleotide triphosphate hydrolases"/>
    <property type="match status" value="1"/>
</dbReference>
<dbReference type="GO" id="GO:0016887">
    <property type="term" value="F:ATP hydrolysis activity"/>
    <property type="evidence" value="ECO:0007669"/>
    <property type="project" value="InterPro"/>
</dbReference>